<reference evidence="1" key="2">
    <citation type="submission" date="2022-06" db="UniProtKB">
        <authorList>
            <consortium name="EnsemblMetazoa"/>
        </authorList>
    </citation>
    <scope>IDENTIFICATION</scope>
    <source>
        <strain evidence="1">DF5081</strain>
    </source>
</reference>
<sequence>MKRKFDDTGQWLLLSFFITLLVVSKTVESIILTGAPDSYARYAHHEKLSLGHARFLGRSHVVSQQPRKRRESIYRIFKRFIDVCDCVYTSKCFYCVP</sequence>
<keyword evidence="2" id="KW-1185">Reference proteome</keyword>
<dbReference type="Proteomes" id="UP000005237">
    <property type="component" value="Unassembled WGS sequence"/>
</dbReference>
<protein>
    <submittedName>
        <fullName evidence="1">Uncharacterized protein</fullName>
    </submittedName>
</protein>
<accession>A0A8R1EJZ9</accession>
<proteinExistence type="predicted"/>
<organism evidence="1 2">
    <name type="scientific">Caenorhabditis japonica</name>
    <dbReference type="NCBI Taxonomy" id="281687"/>
    <lineage>
        <taxon>Eukaryota</taxon>
        <taxon>Metazoa</taxon>
        <taxon>Ecdysozoa</taxon>
        <taxon>Nematoda</taxon>
        <taxon>Chromadorea</taxon>
        <taxon>Rhabditida</taxon>
        <taxon>Rhabditina</taxon>
        <taxon>Rhabditomorpha</taxon>
        <taxon>Rhabditoidea</taxon>
        <taxon>Rhabditidae</taxon>
        <taxon>Peloderinae</taxon>
        <taxon>Caenorhabditis</taxon>
    </lineage>
</organism>
<evidence type="ECO:0000313" key="1">
    <source>
        <dbReference type="EnsemblMetazoa" id="CJA35096.1"/>
    </source>
</evidence>
<reference evidence="2" key="1">
    <citation type="submission" date="2010-08" db="EMBL/GenBank/DDBJ databases">
        <authorList>
            <consortium name="Caenorhabditis japonica Sequencing Consortium"/>
            <person name="Wilson R.K."/>
        </authorList>
    </citation>
    <scope>NUCLEOTIDE SEQUENCE [LARGE SCALE GENOMIC DNA]</scope>
    <source>
        <strain evidence="2">DF5081</strain>
    </source>
</reference>
<name>A0A8R1EJZ9_CAEJA</name>
<dbReference type="AlphaFoldDB" id="A0A8R1EJZ9"/>
<evidence type="ECO:0000313" key="2">
    <source>
        <dbReference type="Proteomes" id="UP000005237"/>
    </source>
</evidence>
<dbReference type="EnsemblMetazoa" id="CJA35096.1">
    <property type="protein sequence ID" value="CJA35096.1"/>
    <property type="gene ID" value="WBGene00210943"/>
</dbReference>